<gene>
    <name evidence="1" type="ORF">GCM10022402_46230</name>
</gene>
<evidence type="ECO:0000313" key="1">
    <source>
        <dbReference type="EMBL" id="GAA3763621.1"/>
    </source>
</evidence>
<accession>A0ABP7GEW4</accession>
<comment type="caution">
    <text evidence="1">The sequence shown here is derived from an EMBL/GenBank/DDBJ whole genome shotgun (WGS) entry which is preliminary data.</text>
</comment>
<name>A0ABP7GEW4_9ACTN</name>
<evidence type="ECO:0000313" key="2">
    <source>
        <dbReference type="Proteomes" id="UP001500908"/>
    </source>
</evidence>
<reference evidence="2" key="1">
    <citation type="journal article" date="2019" name="Int. J. Syst. Evol. Microbiol.">
        <title>The Global Catalogue of Microorganisms (GCM) 10K type strain sequencing project: providing services to taxonomists for standard genome sequencing and annotation.</title>
        <authorList>
            <consortium name="The Broad Institute Genomics Platform"/>
            <consortium name="The Broad Institute Genome Sequencing Center for Infectious Disease"/>
            <person name="Wu L."/>
            <person name="Ma J."/>
        </authorList>
    </citation>
    <scope>NUCLEOTIDE SEQUENCE [LARGE SCALE GENOMIC DNA]</scope>
    <source>
        <strain evidence="2">JCM 17137</strain>
    </source>
</reference>
<sequence length="293" mass="32527">MSHRATGRASSFTGHPLAGVVRWVNERELHVKVRLLATDAPEPHGQEWVRADRAPQRVPELIELLRSAACQGHQVSAAAVLAANLGRYVFGFAAATAYLTGRAPGLSAPRVWLRFSPSGGIDELALRPAATAVLHSDPMAQFSGTVVVDDEAALDHWFIRSAVTTLTPILAAVRDYTRFGTRPQWSMAADSLYWALLLASDEVGRDQWAAWDRATRMVGYINCGKHRVTPRQRAFPLTLARRPPERPERLFLVRGGCCFYYKYAETMCASCPLSSDEDRERLLRGHFELSARS</sequence>
<keyword evidence="2" id="KW-1185">Reference proteome</keyword>
<dbReference type="RefSeq" id="WP_344976441.1">
    <property type="nucleotide sequence ID" value="NZ_BAABDD010000039.1"/>
</dbReference>
<evidence type="ECO:0008006" key="3">
    <source>
        <dbReference type="Google" id="ProtNLM"/>
    </source>
</evidence>
<dbReference type="Proteomes" id="UP001500908">
    <property type="component" value="Unassembled WGS sequence"/>
</dbReference>
<organism evidence="1 2">
    <name type="scientific">Salinactinospora qingdaonensis</name>
    <dbReference type="NCBI Taxonomy" id="702744"/>
    <lineage>
        <taxon>Bacteria</taxon>
        <taxon>Bacillati</taxon>
        <taxon>Actinomycetota</taxon>
        <taxon>Actinomycetes</taxon>
        <taxon>Streptosporangiales</taxon>
        <taxon>Nocardiopsidaceae</taxon>
        <taxon>Salinactinospora</taxon>
    </lineage>
</organism>
<dbReference type="EMBL" id="BAABDD010000039">
    <property type="protein sequence ID" value="GAA3763621.1"/>
    <property type="molecule type" value="Genomic_DNA"/>
</dbReference>
<protein>
    <recommendedName>
        <fullName evidence="3">FhuF 2Fe-2S C-terminal domain-containing protein</fullName>
    </recommendedName>
</protein>
<proteinExistence type="predicted"/>